<comment type="catalytic activity">
    <reaction evidence="1">
        <text>ATP-independent breakage of single-stranded DNA, followed by passage and rejoining.</text>
        <dbReference type="EC" id="5.6.2.1"/>
    </reaction>
</comment>
<name>A0A9D5WWI9_9BACT</name>
<keyword evidence="5" id="KW-0238">DNA-binding</keyword>
<dbReference type="PROSITE" id="PS52039">
    <property type="entry name" value="TOPO_IA_2"/>
    <property type="match status" value="1"/>
</dbReference>
<dbReference type="CDD" id="cd03362">
    <property type="entry name" value="TOPRIM_TopoIA_TopoIII"/>
    <property type="match status" value="1"/>
</dbReference>
<dbReference type="SMART" id="SM00437">
    <property type="entry name" value="TOP1Ac"/>
    <property type="match status" value="1"/>
</dbReference>
<evidence type="ECO:0000256" key="2">
    <source>
        <dbReference type="ARBA" id="ARBA00009446"/>
    </source>
</evidence>
<dbReference type="SMART" id="SM00436">
    <property type="entry name" value="TOP1Bc"/>
    <property type="match status" value="1"/>
</dbReference>
<dbReference type="Pfam" id="PF13342">
    <property type="entry name" value="Toprim_Crpt"/>
    <property type="match status" value="1"/>
</dbReference>
<comment type="caution">
    <text evidence="12">The sequence shown here is derived from an EMBL/GenBank/DDBJ whole genome shotgun (WGS) entry which is preliminary data.</text>
</comment>
<evidence type="ECO:0000256" key="7">
    <source>
        <dbReference type="ARBA" id="ARBA00030003"/>
    </source>
</evidence>
<dbReference type="AlphaFoldDB" id="A0A9D5WWI9"/>
<keyword evidence="4" id="KW-0799">Topoisomerase</keyword>
<proteinExistence type="inferred from homology"/>
<dbReference type="GO" id="GO:0006265">
    <property type="term" value="P:DNA topological change"/>
    <property type="evidence" value="ECO:0007669"/>
    <property type="project" value="InterPro"/>
</dbReference>
<evidence type="ECO:0000256" key="1">
    <source>
        <dbReference type="ARBA" id="ARBA00000213"/>
    </source>
</evidence>
<dbReference type="GO" id="GO:0043597">
    <property type="term" value="C:cytoplasmic replication fork"/>
    <property type="evidence" value="ECO:0007669"/>
    <property type="project" value="TreeGrafter"/>
</dbReference>
<dbReference type="GO" id="GO:0006281">
    <property type="term" value="P:DNA repair"/>
    <property type="evidence" value="ECO:0007669"/>
    <property type="project" value="TreeGrafter"/>
</dbReference>
<dbReference type="InterPro" id="IPR003601">
    <property type="entry name" value="Topo_IA_2"/>
</dbReference>
<evidence type="ECO:0000259" key="11">
    <source>
        <dbReference type="PROSITE" id="PS52039"/>
    </source>
</evidence>
<dbReference type="InterPro" id="IPR000380">
    <property type="entry name" value="Topo_IA"/>
</dbReference>
<comment type="similarity">
    <text evidence="2">Belongs to the type IA topoisomerase family.</text>
</comment>
<dbReference type="InterPro" id="IPR013824">
    <property type="entry name" value="Topo_IA_cen_sub1"/>
</dbReference>
<dbReference type="Gene3D" id="2.70.20.10">
    <property type="entry name" value="Topoisomerase I, domain 3"/>
    <property type="match status" value="1"/>
</dbReference>
<dbReference type="CDD" id="cd00186">
    <property type="entry name" value="TOP1Ac"/>
    <property type="match status" value="1"/>
</dbReference>
<dbReference type="GO" id="GO:0006310">
    <property type="term" value="P:DNA recombination"/>
    <property type="evidence" value="ECO:0007669"/>
    <property type="project" value="TreeGrafter"/>
</dbReference>
<accession>A0A9D5WWI9</accession>
<dbReference type="GO" id="GO:0003917">
    <property type="term" value="F:DNA topoisomerase type I (single strand cut, ATP-independent) activity"/>
    <property type="evidence" value="ECO:0007669"/>
    <property type="project" value="UniProtKB-EC"/>
</dbReference>
<evidence type="ECO:0000313" key="13">
    <source>
        <dbReference type="Proteomes" id="UP000787419"/>
    </source>
</evidence>
<evidence type="ECO:0000256" key="4">
    <source>
        <dbReference type="ARBA" id="ARBA00023029"/>
    </source>
</evidence>
<dbReference type="Pfam" id="PF01131">
    <property type="entry name" value="Topoisom_bac"/>
    <property type="match status" value="1"/>
</dbReference>
<dbReference type="PANTHER" id="PTHR11390:SF21">
    <property type="entry name" value="DNA TOPOISOMERASE 3-ALPHA"/>
    <property type="match status" value="1"/>
</dbReference>
<dbReference type="SMART" id="SM00493">
    <property type="entry name" value="TOPRIM"/>
    <property type="match status" value="1"/>
</dbReference>
<dbReference type="InterPro" id="IPR006171">
    <property type="entry name" value="TOPRIM_dom"/>
</dbReference>
<keyword evidence="6" id="KW-0413">Isomerase</keyword>
<dbReference type="SUPFAM" id="SSF56712">
    <property type="entry name" value="Prokaryotic type I DNA topoisomerase"/>
    <property type="match status" value="1"/>
</dbReference>
<organism evidence="12 13">
    <name type="scientific">Prevotella nigrescens</name>
    <dbReference type="NCBI Taxonomy" id="28133"/>
    <lineage>
        <taxon>Bacteria</taxon>
        <taxon>Pseudomonadati</taxon>
        <taxon>Bacteroidota</taxon>
        <taxon>Bacteroidia</taxon>
        <taxon>Bacteroidales</taxon>
        <taxon>Prevotellaceae</taxon>
        <taxon>Prevotella</taxon>
    </lineage>
</organism>
<protein>
    <recommendedName>
        <fullName evidence="3">DNA topoisomerase</fullName>
        <ecNumber evidence="3">5.6.2.1</ecNumber>
    </recommendedName>
    <alternativeName>
        <fullName evidence="10">Omega-protein</fullName>
    </alternativeName>
    <alternativeName>
        <fullName evidence="9">Relaxing enzyme</fullName>
    </alternativeName>
    <alternativeName>
        <fullName evidence="7">Swivelase</fullName>
    </alternativeName>
    <alternativeName>
        <fullName evidence="8">Untwisting enzyme</fullName>
    </alternativeName>
</protein>
<evidence type="ECO:0000256" key="3">
    <source>
        <dbReference type="ARBA" id="ARBA00012891"/>
    </source>
</evidence>
<evidence type="ECO:0000256" key="8">
    <source>
        <dbReference type="ARBA" id="ARBA00031985"/>
    </source>
</evidence>
<dbReference type="InterPro" id="IPR025589">
    <property type="entry name" value="Toprim_C_rpt"/>
</dbReference>
<dbReference type="GO" id="GO:0003677">
    <property type="term" value="F:DNA binding"/>
    <property type="evidence" value="ECO:0007669"/>
    <property type="project" value="UniProtKB-KW"/>
</dbReference>
<gene>
    <name evidence="12" type="ORF">HXN55_07790</name>
</gene>
<dbReference type="EC" id="5.6.2.1" evidence="3"/>
<evidence type="ECO:0000256" key="6">
    <source>
        <dbReference type="ARBA" id="ARBA00023235"/>
    </source>
</evidence>
<dbReference type="EMBL" id="JABZTM010000083">
    <property type="protein sequence ID" value="MBF1447263.1"/>
    <property type="molecule type" value="Genomic_DNA"/>
</dbReference>
<evidence type="ECO:0000313" key="12">
    <source>
        <dbReference type="EMBL" id="MBF1447263.1"/>
    </source>
</evidence>
<dbReference type="InterPro" id="IPR013825">
    <property type="entry name" value="Topo_IA_cen_sub2"/>
</dbReference>
<dbReference type="PANTHER" id="PTHR11390">
    <property type="entry name" value="PROKARYOTIC DNA TOPOISOMERASE"/>
    <property type="match status" value="1"/>
</dbReference>
<dbReference type="RefSeq" id="WP_278490650.1">
    <property type="nucleotide sequence ID" value="NZ_JABZTM010000083.1"/>
</dbReference>
<dbReference type="Pfam" id="PF01751">
    <property type="entry name" value="Toprim"/>
    <property type="match status" value="1"/>
</dbReference>
<dbReference type="Proteomes" id="UP000787419">
    <property type="component" value="Unassembled WGS sequence"/>
</dbReference>
<dbReference type="InterPro" id="IPR023405">
    <property type="entry name" value="Topo_IA_core_domain"/>
</dbReference>
<dbReference type="Gene3D" id="3.40.50.140">
    <property type="match status" value="1"/>
</dbReference>
<dbReference type="Gene3D" id="1.10.290.10">
    <property type="entry name" value="Topoisomerase I, domain 4"/>
    <property type="match status" value="1"/>
</dbReference>
<reference evidence="12" key="1">
    <citation type="submission" date="2020-04" db="EMBL/GenBank/DDBJ databases">
        <title>Deep metagenomics examines the oral microbiome during advanced dental caries in children, revealing novel taxa and co-occurrences with host molecules.</title>
        <authorList>
            <person name="Baker J.L."/>
            <person name="Morton J.T."/>
            <person name="Dinis M."/>
            <person name="Alvarez R."/>
            <person name="Tran N.C."/>
            <person name="Knight R."/>
            <person name="Edlund A."/>
        </authorList>
    </citation>
    <scope>NUCLEOTIDE SEQUENCE</scope>
    <source>
        <strain evidence="12">JCVI_32_bin.50</strain>
    </source>
</reference>
<dbReference type="PRINTS" id="PR00417">
    <property type="entry name" value="PRTPISMRASEI"/>
</dbReference>
<dbReference type="InterPro" id="IPR013497">
    <property type="entry name" value="Topo_IA_cen"/>
</dbReference>
<feature type="domain" description="Topo IA-type catalytic" evidence="11">
    <location>
        <begin position="158"/>
        <end position="600"/>
    </location>
</feature>
<evidence type="ECO:0000256" key="10">
    <source>
        <dbReference type="ARBA" id="ARBA00032877"/>
    </source>
</evidence>
<evidence type="ECO:0000256" key="5">
    <source>
        <dbReference type="ARBA" id="ARBA00023125"/>
    </source>
</evidence>
<sequence length="709" mass="79902">MKVIIAEKPSVAREIARVVRATNRKEGYIEGSNYTVTWALGHLITAAMPEAYGFKGFHRENLPILPPVFTLIPRQVKSGKGYKADPSVVAQFKVIEKLFKAAESIIVATDAEREGELIFRFIYEYLGIAKPFERLWISSLTDKAIREGLSNLKSGAEYDNLYYAARARSEADWLVGINATQAVSIAAGYGTYSLGRVQTPTLCMVCSRFWENKKFTPQPFWQLSLSVKDDDENFRFSNPERCFNKEEATTLYEKIKAASHITIETIVRKEAKQEPPLLYDLTTLQKEANSRHRYSAEQTLTLAQKLYERGYITYPRTGSRYISEDVFEEIPALIAFLHDHPVWGIHTRNLSVLNARSVNGKKVTDHHALLITGKKPIDVFGEEAVIYNMIAGRMLEAFSPRCEKDVTTVTALCEGVKFTLKGEIIRQEGWRSILKNEKGKDKEQLEAEERESRENGEGVLIPEWNEGMQLAISACSLAQGTTKPKPLHTESSLLSAMETAGKELEDEELRACLKDCGIGTPATRAAIIETLFTREYMVRKEKSLVPTEKGLVLYSIVKEMKIGNAEMTGQWEADLAKIERGEMKEKDFRKDIESYATQITDELLSSKILFPQRRSDVHCPKCGKGSLVFYPRCAKCSDANCGWTLFRTVAGKSLTDEQLTRLAVNGETDIIKGFTSKAGKRFEASLSLDGDFKTVFVFPERKKTGKSRR</sequence>
<dbReference type="Gene3D" id="1.10.460.10">
    <property type="entry name" value="Topoisomerase I, domain 2"/>
    <property type="match status" value="1"/>
</dbReference>
<evidence type="ECO:0000256" key="9">
    <source>
        <dbReference type="ARBA" id="ARBA00032235"/>
    </source>
</evidence>
<dbReference type="InterPro" id="IPR034144">
    <property type="entry name" value="TOPRIM_TopoIII"/>
</dbReference>
<dbReference type="InterPro" id="IPR003602">
    <property type="entry name" value="Topo_IA_DNA-bd_dom"/>
</dbReference>
<dbReference type="InterPro" id="IPR013826">
    <property type="entry name" value="Topo_IA_cen_sub3"/>
</dbReference>